<dbReference type="OrthoDB" id="1919336at2759"/>
<dbReference type="InterPro" id="IPR044601">
    <property type="entry name" value="HMGB6/HMGB13"/>
</dbReference>
<evidence type="ECO:0000259" key="3">
    <source>
        <dbReference type="PROSITE" id="PS50118"/>
    </source>
</evidence>
<feature type="region of interest" description="Disordered" evidence="2">
    <location>
        <begin position="32"/>
        <end position="56"/>
    </location>
</feature>
<dbReference type="PANTHER" id="PTHR46912">
    <property type="entry name" value="HIGH MOBILITY GROUP B PROTEIN 13"/>
    <property type="match status" value="1"/>
</dbReference>
<name>A0A9E7I8U8_9LILI</name>
<gene>
    <name evidence="4" type="ORF">MUK42_36923</name>
</gene>
<feature type="domain" description="HMG box" evidence="3">
    <location>
        <begin position="53"/>
        <end position="119"/>
    </location>
</feature>
<feature type="DNA-binding region" description="HMG box" evidence="1">
    <location>
        <begin position="181"/>
        <end position="249"/>
    </location>
</feature>
<reference evidence="4" key="1">
    <citation type="submission" date="2022-05" db="EMBL/GenBank/DDBJ databases">
        <title>The Musa troglodytarum L. genome provides insights into the mechanism of non-climacteric behaviour and enrichment of carotenoids.</title>
        <authorList>
            <person name="Wang J."/>
        </authorList>
    </citation>
    <scope>NUCLEOTIDE SEQUENCE</scope>
    <source>
        <tissue evidence="4">Leaf</tissue>
    </source>
</reference>
<sequence length="285" mass="33797">MRQEKREIDAMKLLEEEQLQKTAMELLQHYLQFKQETDNEGKRTRKEKDPLKPKHPMSAFFLFSKERREALLRENKNVLEISKIAGEEWKNMTGEQKAPYEEIAKRRKESYNMEIELYKQKKLEEAVTIEKEEEQMKGLRQEALQLLKKKEKTENIIKTTKENRHKKKKEKDEHNADPNRPRKPPSSFLLFSKEARKQLMEERPGIACSTLNAMVSVKWKGSSEAEKQMWNKKAVEGINAYRKELEECKKLPVDLAVLNTVNFLVAYAVKLRMHFEPFTIRLDNC</sequence>
<keyword evidence="1" id="KW-0539">Nucleus</keyword>
<feature type="domain" description="HMG box" evidence="3">
    <location>
        <begin position="181"/>
        <end position="249"/>
    </location>
</feature>
<keyword evidence="1" id="KW-0238">DNA-binding</keyword>
<evidence type="ECO:0000256" key="1">
    <source>
        <dbReference type="PROSITE-ProRule" id="PRU00267"/>
    </source>
</evidence>
<dbReference type="Pfam" id="PF00505">
    <property type="entry name" value="HMG_box"/>
    <property type="match status" value="2"/>
</dbReference>
<accession>A0A9E7I8U8</accession>
<dbReference type="AlphaFoldDB" id="A0A9E7I8U8"/>
<feature type="DNA-binding region" description="HMG box" evidence="1">
    <location>
        <begin position="53"/>
        <end position="119"/>
    </location>
</feature>
<dbReference type="Gene3D" id="1.10.30.10">
    <property type="entry name" value="High mobility group box domain"/>
    <property type="match status" value="2"/>
</dbReference>
<dbReference type="Proteomes" id="UP001055439">
    <property type="component" value="Chromosome 9"/>
</dbReference>
<feature type="compositionally biased region" description="Basic and acidic residues" evidence="2">
    <location>
        <begin position="170"/>
        <end position="180"/>
    </location>
</feature>
<dbReference type="InterPro" id="IPR036910">
    <property type="entry name" value="HMG_box_dom_sf"/>
</dbReference>
<organism evidence="4 5">
    <name type="scientific">Musa troglodytarum</name>
    <name type="common">fe'i banana</name>
    <dbReference type="NCBI Taxonomy" id="320322"/>
    <lineage>
        <taxon>Eukaryota</taxon>
        <taxon>Viridiplantae</taxon>
        <taxon>Streptophyta</taxon>
        <taxon>Embryophyta</taxon>
        <taxon>Tracheophyta</taxon>
        <taxon>Spermatophyta</taxon>
        <taxon>Magnoliopsida</taxon>
        <taxon>Liliopsida</taxon>
        <taxon>Zingiberales</taxon>
        <taxon>Musaceae</taxon>
        <taxon>Musa</taxon>
    </lineage>
</organism>
<dbReference type="GO" id="GO:0005634">
    <property type="term" value="C:nucleus"/>
    <property type="evidence" value="ECO:0007669"/>
    <property type="project" value="UniProtKB-UniRule"/>
</dbReference>
<evidence type="ECO:0000256" key="2">
    <source>
        <dbReference type="SAM" id="MobiDB-lite"/>
    </source>
</evidence>
<keyword evidence="5" id="KW-1185">Reference proteome</keyword>
<proteinExistence type="predicted"/>
<dbReference type="SUPFAM" id="SSF47095">
    <property type="entry name" value="HMG-box"/>
    <property type="match status" value="2"/>
</dbReference>
<evidence type="ECO:0000313" key="4">
    <source>
        <dbReference type="EMBL" id="URE44747.1"/>
    </source>
</evidence>
<dbReference type="PANTHER" id="PTHR46912:SF1">
    <property type="entry name" value="HIGH MOBILITY GROUP B PROTEIN 13"/>
    <property type="match status" value="1"/>
</dbReference>
<dbReference type="GO" id="GO:0003677">
    <property type="term" value="F:DNA binding"/>
    <property type="evidence" value="ECO:0007669"/>
    <property type="project" value="UniProtKB-UniRule"/>
</dbReference>
<feature type="region of interest" description="Disordered" evidence="2">
    <location>
        <begin position="155"/>
        <end position="188"/>
    </location>
</feature>
<protein>
    <submittedName>
        <fullName evidence="4">HMG (High mobility group) box</fullName>
    </submittedName>
</protein>
<dbReference type="InterPro" id="IPR009071">
    <property type="entry name" value="HMG_box_dom"/>
</dbReference>
<dbReference type="EMBL" id="CP097511">
    <property type="protein sequence ID" value="URE44747.1"/>
    <property type="molecule type" value="Genomic_DNA"/>
</dbReference>
<dbReference type="PROSITE" id="PS50118">
    <property type="entry name" value="HMG_BOX_2"/>
    <property type="match status" value="2"/>
</dbReference>
<feature type="compositionally biased region" description="Basic and acidic residues" evidence="2">
    <location>
        <begin position="35"/>
        <end position="52"/>
    </location>
</feature>
<dbReference type="SMART" id="SM00398">
    <property type="entry name" value="HMG"/>
    <property type="match status" value="2"/>
</dbReference>
<evidence type="ECO:0000313" key="5">
    <source>
        <dbReference type="Proteomes" id="UP001055439"/>
    </source>
</evidence>